<dbReference type="Gene3D" id="3.40.50.1110">
    <property type="entry name" value="SGNH hydrolase"/>
    <property type="match status" value="1"/>
</dbReference>
<feature type="compositionally biased region" description="Polar residues" evidence="2">
    <location>
        <begin position="28"/>
        <end position="41"/>
    </location>
</feature>
<comment type="caution">
    <text evidence="3">The sequence shown here is derived from an EMBL/GenBank/DDBJ whole genome shotgun (WGS) entry which is preliminary data.</text>
</comment>
<evidence type="ECO:0000256" key="1">
    <source>
        <dbReference type="SAM" id="Coils"/>
    </source>
</evidence>
<sequence>MNFFGNITIRNKKRTQSETQVTDDESSTSKNTIDVSTNSMPELTDEEDEEKYRSKNEIKRLTNELKIAHNEIANLNLENEQLKKQIEDLQKKNDLCKKITDSLKNDCVTPKKKRGQSLKSQLTTTSYSPKPCSSGATHEEQNKEPPTINQTKIAETMTQSTSCTVKNQPNLVTKKKSQKTKICLLTCNIKNVVLDIAKSIFTEKDYDFCHFLTPYAGIKDQLNGLNKKLSSYTMDDFCIVMIGEEDFTKTNNYHGLITHIRNVLENIEHTNVIICTPTFKYGQHQYMFNGRVELFNHLLYSDVLKNEYAYLWDSNTTLLYDHSMFYRGHGHLNNRGLRNILNCIHQQIKMHENYDEEGNNKHVEEIPDDLTASFFRTDRV</sequence>
<accession>A0ABQ7Q6I4</accession>
<keyword evidence="4" id="KW-1185">Reference proteome</keyword>
<protein>
    <submittedName>
        <fullName evidence="3">Uncharacterized protein</fullName>
    </submittedName>
</protein>
<dbReference type="SUPFAM" id="SSF52266">
    <property type="entry name" value="SGNH hydrolase"/>
    <property type="match status" value="1"/>
</dbReference>
<evidence type="ECO:0000256" key="2">
    <source>
        <dbReference type="SAM" id="MobiDB-lite"/>
    </source>
</evidence>
<feature type="region of interest" description="Disordered" evidence="2">
    <location>
        <begin position="1"/>
        <end position="51"/>
    </location>
</feature>
<dbReference type="InterPro" id="IPR036514">
    <property type="entry name" value="SGNH_hydro_sf"/>
</dbReference>
<dbReference type="Proteomes" id="UP000823941">
    <property type="component" value="Chromosome 20"/>
</dbReference>
<feature type="region of interest" description="Disordered" evidence="2">
    <location>
        <begin position="108"/>
        <end position="148"/>
    </location>
</feature>
<organism evidence="3 4">
    <name type="scientific">Plutella xylostella</name>
    <name type="common">Diamondback moth</name>
    <name type="synonym">Plutella maculipennis</name>
    <dbReference type="NCBI Taxonomy" id="51655"/>
    <lineage>
        <taxon>Eukaryota</taxon>
        <taxon>Metazoa</taxon>
        <taxon>Ecdysozoa</taxon>
        <taxon>Arthropoda</taxon>
        <taxon>Hexapoda</taxon>
        <taxon>Insecta</taxon>
        <taxon>Pterygota</taxon>
        <taxon>Neoptera</taxon>
        <taxon>Endopterygota</taxon>
        <taxon>Lepidoptera</taxon>
        <taxon>Glossata</taxon>
        <taxon>Ditrysia</taxon>
        <taxon>Yponomeutoidea</taxon>
        <taxon>Plutellidae</taxon>
        <taxon>Plutella</taxon>
    </lineage>
</organism>
<dbReference type="EMBL" id="JAHIBW010000020">
    <property type="protein sequence ID" value="KAG7300842.1"/>
    <property type="molecule type" value="Genomic_DNA"/>
</dbReference>
<name>A0ABQ7Q6I4_PLUXY</name>
<reference evidence="3 4" key="1">
    <citation type="submission" date="2021-06" db="EMBL/GenBank/DDBJ databases">
        <title>A haploid diamondback moth (Plutella xylostella L.) genome assembly resolves 31 chromosomes and identifies a diamide resistance mutation.</title>
        <authorList>
            <person name="Ward C.M."/>
            <person name="Perry K.D."/>
            <person name="Baker G."/>
            <person name="Powis K."/>
            <person name="Heckel D.G."/>
            <person name="Baxter S.W."/>
        </authorList>
    </citation>
    <scope>NUCLEOTIDE SEQUENCE [LARGE SCALE GENOMIC DNA]</scope>
    <source>
        <strain evidence="3 4">LV</strain>
        <tissue evidence="3">Single pupa</tissue>
    </source>
</reference>
<gene>
    <name evidence="3" type="ORF">JYU34_015181</name>
</gene>
<feature type="coiled-coil region" evidence="1">
    <location>
        <begin position="51"/>
        <end position="99"/>
    </location>
</feature>
<evidence type="ECO:0000313" key="4">
    <source>
        <dbReference type="Proteomes" id="UP000823941"/>
    </source>
</evidence>
<keyword evidence="1" id="KW-0175">Coiled coil</keyword>
<evidence type="ECO:0000313" key="3">
    <source>
        <dbReference type="EMBL" id="KAG7300842.1"/>
    </source>
</evidence>
<feature type="compositionally biased region" description="Polar residues" evidence="2">
    <location>
        <begin position="117"/>
        <end position="128"/>
    </location>
</feature>
<proteinExistence type="predicted"/>